<feature type="compositionally biased region" description="Basic and acidic residues" evidence="1">
    <location>
        <begin position="177"/>
        <end position="214"/>
    </location>
</feature>
<comment type="caution">
    <text evidence="2">The sequence shown here is derived from an EMBL/GenBank/DDBJ whole genome shotgun (WGS) entry which is preliminary data.</text>
</comment>
<feature type="compositionally biased region" description="Polar residues" evidence="1">
    <location>
        <begin position="114"/>
        <end position="138"/>
    </location>
</feature>
<proteinExistence type="predicted"/>
<feature type="region of interest" description="Disordered" evidence="1">
    <location>
        <begin position="78"/>
        <end position="230"/>
    </location>
</feature>
<feature type="compositionally biased region" description="Basic and acidic residues" evidence="1">
    <location>
        <begin position="293"/>
        <end position="324"/>
    </location>
</feature>
<dbReference type="EMBL" id="JAACJP010000002">
    <property type="protein sequence ID" value="KAF5386571.1"/>
    <property type="molecule type" value="Genomic_DNA"/>
</dbReference>
<protein>
    <submittedName>
        <fullName evidence="2">Uncharacterized protein</fullName>
    </submittedName>
</protein>
<dbReference type="AlphaFoldDB" id="A0A8H5MAK0"/>
<feature type="compositionally biased region" description="Basic residues" evidence="1">
    <location>
        <begin position="325"/>
        <end position="337"/>
    </location>
</feature>
<evidence type="ECO:0000313" key="2">
    <source>
        <dbReference type="EMBL" id="KAF5386571.1"/>
    </source>
</evidence>
<keyword evidence="3" id="KW-1185">Reference proteome</keyword>
<dbReference type="Proteomes" id="UP000565441">
    <property type="component" value="Unassembled WGS sequence"/>
</dbReference>
<reference evidence="2 3" key="1">
    <citation type="journal article" date="2020" name="ISME J.">
        <title>Uncovering the hidden diversity of litter-decomposition mechanisms in mushroom-forming fungi.</title>
        <authorList>
            <person name="Floudas D."/>
            <person name="Bentzer J."/>
            <person name="Ahren D."/>
            <person name="Johansson T."/>
            <person name="Persson P."/>
            <person name="Tunlid A."/>
        </authorList>
    </citation>
    <scope>NUCLEOTIDE SEQUENCE [LARGE SCALE GENOMIC DNA]</scope>
    <source>
        <strain evidence="2 3">CBS 661.87</strain>
    </source>
</reference>
<feature type="compositionally biased region" description="Basic and acidic residues" evidence="1">
    <location>
        <begin position="31"/>
        <end position="43"/>
    </location>
</feature>
<dbReference type="OrthoDB" id="3032433at2759"/>
<gene>
    <name evidence="2" type="ORF">D9615_002141</name>
</gene>
<accession>A0A8H5MAK0</accession>
<evidence type="ECO:0000313" key="3">
    <source>
        <dbReference type="Proteomes" id="UP000565441"/>
    </source>
</evidence>
<organism evidence="2 3">
    <name type="scientific">Tricholomella constricta</name>
    <dbReference type="NCBI Taxonomy" id="117010"/>
    <lineage>
        <taxon>Eukaryota</taxon>
        <taxon>Fungi</taxon>
        <taxon>Dikarya</taxon>
        <taxon>Basidiomycota</taxon>
        <taxon>Agaricomycotina</taxon>
        <taxon>Agaricomycetes</taxon>
        <taxon>Agaricomycetidae</taxon>
        <taxon>Agaricales</taxon>
        <taxon>Tricholomatineae</taxon>
        <taxon>Lyophyllaceae</taxon>
        <taxon>Tricholomella</taxon>
    </lineage>
</organism>
<name>A0A8H5MAK0_9AGAR</name>
<sequence length="346" mass="38137">MSIRYGLRDRRGRGPVYLGPTAVRTRGRPTRVFDDISSDRERSVSSGLSDPEDEDVVHTYAASADALVMPTSDGVVAPELQAGEGIRSLPNEAHVMDFGPSDPVSSSPDEDSGASKNLTTLAVPSDTVNESSVMNPTGTGDGSKDSGNEATGKTALTKLTPEQEQAVDTARQAMTPDQRERVDRRTEQIRRVRFPDPEPEKPGEPSRNKGKGIDPRNWGAAELSESEVNPEVQRQILEELNDRRELGLSNQLADVDLEEQRALLDEIASSRSHAEALATEASDSDQDTSESSESPKELAQRERAELRKHLRDSLRLRRELDRLRKMQSKKHSNRKGARVPPLFPKT</sequence>
<feature type="region of interest" description="Disordered" evidence="1">
    <location>
        <begin position="1"/>
        <end position="55"/>
    </location>
</feature>
<evidence type="ECO:0000256" key="1">
    <source>
        <dbReference type="SAM" id="MobiDB-lite"/>
    </source>
</evidence>
<feature type="region of interest" description="Disordered" evidence="1">
    <location>
        <begin position="271"/>
        <end position="346"/>
    </location>
</feature>